<keyword evidence="3" id="KW-1185">Reference proteome</keyword>
<feature type="transmembrane region" description="Helical" evidence="1">
    <location>
        <begin position="40"/>
        <end position="60"/>
    </location>
</feature>
<proteinExistence type="predicted"/>
<evidence type="ECO:0000313" key="2">
    <source>
        <dbReference type="EMBL" id="EFH45647.1"/>
    </source>
</evidence>
<reference evidence="3" key="1">
    <citation type="journal article" date="2011" name="Nat. Genet.">
        <title>The Arabidopsis lyrata genome sequence and the basis of rapid genome size change.</title>
        <authorList>
            <person name="Hu T.T."/>
            <person name="Pattyn P."/>
            <person name="Bakker E.G."/>
            <person name="Cao J."/>
            <person name="Cheng J.-F."/>
            <person name="Clark R.M."/>
            <person name="Fahlgren N."/>
            <person name="Fawcett J.A."/>
            <person name="Grimwood J."/>
            <person name="Gundlach H."/>
            <person name="Haberer G."/>
            <person name="Hollister J.D."/>
            <person name="Ossowski S."/>
            <person name="Ottilar R.P."/>
            <person name="Salamov A.A."/>
            <person name="Schneeberger K."/>
            <person name="Spannagl M."/>
            <person name="Wang X."/>
            <person name="Yang L."/>
            <person name="Nasrallah M.E."/>
            <person name="Bergelson J."/>
            <person name="Carrington J.C."/>
            <person name="Gaut B.S."/>
            <person name="Schmutz J."/>
            <person name="Mayer K.F.X."/>
            <person name="Van de Peer Y."/>
            <person name="Grigoriev I.V."/>
            <person name="Nordborg M."/>
            <person name="Weigel D."/>
            <person name="Guo Y.-L."/>
        </authorList>
    </citation>
    <scope>NUCLEOTIDE SEQUENCE [LARGE SCALE GENOMIC DNA]</scope>
    <source>
        <strain evidence="3">cv. MN47</strain>
    </source>
</reference>
<sequence>MGSTTSHLGSSFANATVFCFIKIPNSRVSWCVLSLARTGFIRLICSGVIGSIFSVTKFLIYPRVLSSLSALSFHVPKC</sequence>
<dbReference type="AlphaFoldDB" id="D7MC75"/>
<dbReference type="Proteomes" id="UP000008694">
    <property type="component" value="Unassembled WGS sequence"/>
</dbReference>
<organism evidence="3">
    <name type="scientific">Arabidopsis lyrata subsp. lyrata</name>
    <name type="common">Lyre-leaved rock-cress</name>
    <dbReference type="NCBI Taxonomy" id="81972"/>
    <lineage>
        <taxon>Eukaryota</taxon>
        <taxon>Viridiplantae</taxon>
        <taxon>Streptophyta</taxon>
        <taxon>Embryophyta</taxon>
        <taxon>Tracheophyta</taxon>
        <taxon>Spermatophyta</taxon>
        <taxon>Magnoliopsida</taxon>
        <taxon>eudicotyledons</taxon>
        <taxon>Gunneridae</taxon>
        <taxon>Pentapetalae</taxon>
        <taxon>rosids</taxon>
        <taxon>malvids</taxon>
        <taxon>Brassicales</taxon>
        <taxon>Brassicaceae</taxon>
        <taxon>Camelineae</taxon>
        <taxon>Arabidopsis</taxon>
    </lineage>
</organism>
<evidence type="ECO:0000313" key="3">
    <source>
        <dbReference type="Proteomes" id="UP000008694"/>
    </source>
</evidence>
<name>D7MC75_ARALL</name>
<protein>
    <submittedName>
        <fullName evidence="2">Uncharacterized protein</fullName>
    </submittedName>
</protein>
<dbReference type="HOGENOM" id="CLU_2625346_0_0_1"/>
<dbReference type="Gramene" id="scaffold_701204.1">
    <property type="protein sequence ID" value="scaffold_701204.1"/>
    <property type="gene ID" value="scaffold_701204.1"/>
</dbReference>
<keyword evidence="1" id="KW-0812">Transmembrane</keyword>
<dbReference type="EMBL" id="GL348719">
    <property type="protein sequence ID" value="EFH45647.1"/>
    <property type="molecule type" value="Genomic_DNA"/>
</dbReference>
<evidence type="ECO:0000256" key="1">
    <source>
        <dbReference type="SAM" id="Phobius"/>
    </source>
</evidence>
<keyword evidence="1" id="KW-0472">Membrane</keyword>
<keyword evidence="1" id="KW-1133">Transmembrane helix</keyword>
<accession>D7MC75</accession>
<gene>
    <name evidence="2" type="ORF">ARALYDRAFT_913462</name>
</gene>